<protein>
    <submittedName>
        <fullName evidence="1">BgTH12-07607</fullName>
    </submittedName>
</protein>
<dbReference type="Proteomes" id="UP000683417">
    <property type="component" value="Unassembled WGS sequence"/>
</dbReference>
<evidence type="ECO:0000313" key="1">
    <source>
        <dbReference type="EMBL" id="CAD6500430.1"/>
    </source>
</evidence>
<accession>A0A9W4D353</accession>
<gene>
    <name evidence="1" type="ORF">BGTH12_LOCUS1788</name>
</gene>
<evidence type="ECO:0000313" key="2">
    <source>
        <dbReference type="Proteomes" id="UP000683417"/>
    </source>
</evidence>
<proteinExistence type="predicted"/>
<name>A0A9W4D353_BLUGR</name>
<dbReference type="EMBL" id="CAJHIT010000003">
    <property type="protein sequence ID" value="CAD6500430.1"/>
    <property type="molecule type" value="Genomic_DNA"/>
</dbReference>
<sequence length="308" mass="34217">MATQWVGARCPFTPSNGAYLQELESLNDRQNALQISSPLKRKITEPEVDGVGNGKPRISLSPKRYKHLGTPSREDLKGLNSSFIHFPRTPTAQITFPGPKIPSQHSMSSQKLLAPNSPRVEHTINSPECKNYAKANKNMDKPYSPRIDMLMTSTSNQMRIGGNPTPRSTKKKKLQYFDIYQDDDTMLETNIIDQDTCDSCCSTDEKGNVEDVDAKGKENIPPNNDIALNAARVQHYLRSENNAMKKRRAFSKIASKAGRAPLVNLDLERFIVPSSFNYTGNARPVSEVGSYDCIDKATLALNKALIDG</sequence>
<organism evidence="1 2">
    <name type="scientific">Blumeria graminis f. sp. triticale</name>
    <dbReference type="NCBI Taxonomy" id="1689686"/>
    <lineage>
        <taxon>Eukaryota</taxon>
        <taxon>Fungi</taxon>
        <taxon>Dikarya</taxon>
        <taxon>Ascomycota</taxon>
        <taxon>Pezizomycotina</taxon>
        <taxon>Leotiomycetes</taxon>
        <taxon>Erysiphales</taxon>
        <taxon>Erysiphaceae</taxon>
        <taxon>Blumeria</taxon>
    </lineage>
</organism>
<dbReference type="AlphaFoldDB" id="A0A9W4D353"/>
<reference evidence="1" key="1">
    <citation type="submission" date="2020-10" db="EMBL/GenBank/DDBJ databases">
        <authorList>
            <person name="Muller C M."/>
        </authorList>
    </citation>
    <scope>NUCLEOTIDE SEQUENCE</scope>
    <source>
        <strain evidence="1">THUN-12</strain>
    </source>
</reference>
<comment type="caution">
    <text evidence="1">The sequence shown here is derived from an EMBL/GenBank/DDBJ whole genome shotgun (WGS) entry which is preliminary data.</text>
</comment>